<dbReference type="PRINTS" id="PR00834">
    <property type="entry name" value="PROTEASES2C"/>
</dbReference>
<gene>
    <name evidence="3" type="ORF">Mgrana_02088</name>
</gene>
<keyword evidence="2 3" id="KW-0378">Hydrolase</keyword>
<evidence type="ECO:0000256" key="1">
    <source>
        <dbReference type="ARBA" id="ARBA00022670"/>
    </source>
</evidence>
<dbReference type="PANTHER" id="PTHR43343:SF3">
    <property type="entry name" value="PROTEASE DO-LIKE 8, CHLOROPLASTIC"/>
    <property type="match status" value="1"/>
</dbReference>
<name>A0A399F8I0_9DEIN</name>
<accession>A0A399F8I0</accession>
<organism evidence="3 4">
    <name type="scientific">Meiothermus granaticius NBRC 107808</name>
    <dbReference type="NCBI Taxonomy" id="1227551"/>
    <lineage>
        <taxon>Bacteria</taxon>
        <taxon>Thermotogati</taxon>
        <taxon>Deinococcota</taxon>
        <taxon>Deinococci</taxon>
        <taxon>Thermales</taxon>
        <taxon>Thermaceae</taxon>
        <taxon>Meiothermus</taxon>
    </lineage>
</organism>
<dbReference type="GO" id="GO:0004252">
    <property type="term" value="F:serine-type endopeptidase activity"/>
    <property type="evidence" value="ECO:0007669"/>
    <property type="project" value="InterPro"/>
</dbReference>
<dbReference type="Gene3D" id="2.40.10.120">
    <property type="match status" value="1"/>
</dbReference>
<dbReference type="InterPro" id="IPR001940">
    <property type="entry name" value="Peptidase_S1C"/>
</dbReference>
<dbReference type="Pfam" id="PF13365">
    <property type="entry name" value="Trypsin_2"/>
    <property type="match status" value="1"/>
</dbReference>
<proteinExistence type="predicted"/>
<dbReference type="InterPro" id="IPR009003">
    <property type="entry name" value="Peptidase_S1_PA"/>
</dbReference>
<comment type="caution">
    <text evidence="3">The sequence shown here is derived from an EMBL/GenBank/DDBJ whole genome shotgun (WGS) entry which is preliminary data.</text>
</comment>
<dbReference type="EMBL" id="QWLB01000027">
    <property type="protein sequence ID" value="RIH92015.1"/>
    <property type="molecule type" value="Genomic_DNA"/>
</dbReference>
<dbReference type="InterPro" id="IPR051201">
    <property type="entry name" value="Chloro_Bact_Ser_Proteases"/>
</dbReference>
<evidence type="ECO:0000313" key="3">
    <source>
        <dbReference type="EMBL" id="RIH92015.1"/>
    </source>
</evidence>
<evidence type="ECO:0000313" key="4">
    <source>
        <dbReference type="Proteomes" id="UP000266178"/>
    </source>
</evidence>
<dbReference type="Proteomes" id="UP000266178">
    <property type="component" value="Unassembled WGS sequence"/>
</dbReference>
<keyword evidence="1 3" id="KW-0645">Protease</keyword>
<dbReference type="SUPFAM" id="SSF50494">
    <property type="entry name" value="Trypsin-like serine proteases"/>
    <property type="match status" value="1"/>
</dbReference>
<dbReference type="GO" id="GO:0006508">
    <property type="term" value="P:proteolysis"/>
    <property type="evidence" value="ECO:0007669"/>
    <property type="project" value="UniProtKB-KW"/>
</dbReference>
<dbReference type="RefSeq" id="WP_119357564.1">
    <property type="nucleotide sequence ID" value="NZ_BJXM01000007.1"/>
</dbReference>
<dbReference type="OrthoDB" id="34623at2"/>
<reference evidence="3 4" key="1">
    <citation type="submission" date="2018-08" db="EMBL/GenBank/DDBJ databases">
        <title>Meiothermus granaticius genome AF-68 sequencing project.</title>
        <authorList>
            <person name="Da Costa M.S."/>
            <person name="Albuquerque L."/>
            <person name="Raposo P."/>
            <person name="Froufe H.J.C."/>
            <person name="Barroso C.S."/>
            <person name="Egas C."/>
        </authorList>
    </citation>
    <scope>NUCLEOTIDE SEQUENCE [LARGE SCALE GENOMIC DNA]</scope>
    <source>
        <strain evidence="3 4">AF-68</strain>
    </source>
</reference>
<protein>
    <submittedName>
        <fullName evidence="3">Serine protease HtrA-like protein</fullName>
        <ecNumber evidence="3">3.4.21.-</ecNumber>
    </submittedName>
</protein>
<evidence type="ECO:0000256" key="2">
    <source>
        <dbReference type="ARBA" id="ARBA00022801"/>
    </source>
</evidence>
<dbReference type="PANTHER" id="PTHR43343">
    <property type="entry name" value="PEPTIDASE S12"/>
    <property type="match status" value="1"/>
</dbReference>
<keyword evidence="4" id="KW-1185">Reference proteome</keyword>
<dbReference type="EC" id="3.4.21.-" evidence="3"/>
<dbReference type="AlphaFoldDB" id="A0A399F8I0"/>
<sequence>MKRLGLAHLWVLGLVWMGLSVQAQTLPREVRERIVASTVLITFPIDAQTDSIGSGTLISPSGYILTNYHVIGDTDSRSIAPKIYVGTIRFVDQPPEIKYLAKVVAADPNLDLALIRIVSTADGKPVGNLNLPAMPIGDSNSLVVGDPIYVFGFQGTGGMTLSFSRGAVGGFTGEDKESGGKQWIKHDAQTGPGNSGGGVYNQEGELIGIHSAGVSGQNNSRTGFMRPVALAWGLVGPNVPNLVRSGTPQQAVPSPTASLPTAWPPRVGEGQVWQVQVQGGQWSGTWTVTLSSRDSDGDPVGSAVSGNKTLNALMWQKDNILRLNLGDDKYPYARCRFDPQNYAGSMQGKLYVFKDANSDSQEIGTCVASPKTAPVANAAAWPPKLAVGQKWQISLQGNNLNESGTLTLLQADSNGDIEGDLVFKNYKLLSFFFISDKGNALLDMTEPEGADSGVSWLRCRFEPQSSTTALTGKLQFFNTDKDGNISNLKDIGTCKATLGR</sequence>